<dbReference type="InterPro" id="IPR003781">
    <property type="entry name" value="CoA-bd"/>
</dbReference>
<dbReference type="Gene3D" id="3.40.50.720">
    <property type="entry name" value="NAD(P)-binding Rossmann-like Domain"/>
    <property type="match status" value="1"/>
</dbReference>
<keyword evidence="4" id="KW-1185">Reference proteome</keyword>
<dbReference type="SUPFAM" id="SSF52210">
    <property type="entry name" value="Succinyl-CoA synthetase domains"/>
    <property type="match status" value="2"/>
</dbReference>
<protein>
    <recommendedName>
        <fullName evidence="2">CoA-binding domain-containing protein</fullName>
    </recommendedName>
</protein>
<dbReference type="Pfam" id="PF13380">
    <property type="entry name" value="CoA_binding_2"/>
    <property type="match status" value="1"/>
</dbReference>
<dbReference type="Gene3D" id="3.40.50.261">
    <property type="entry name" value="Succinyl-CoA synthetase domains"/>
    <property type="match status" value="2"/>
</dbReference>
<dbReference type="PANTHER" id="PTHR42793">
    <property type="entry name" value="COA BINDING DOMAIN CONTAINING PROTEIN"/>
    <property type="match status" value="1"/>
</dbReference>
<gene>
    <name evidence="3" type="ORF">CVT23_07090</name>
</gene>
<dbReference type="OrthoDB" id="9807426at2"/>
<evidence type="ECO:0000259" key="2">
    <source>
        <dbReference type="SMART" id="SM00881"/>
    </source>
</evidence>
<dbReference type="Pfam" id="PF13607">
    <property type="entry name" value="Succ_CoA_lig"/>
    <property type="match status" value="1"/>
</dbReference>
<dbReference type="Gene3D" id="3.30.470.20">
    <property type="entry name" value="ATP-grasp fold, B domain"/>
    <property type="match status" value="1"/>
</dbReference>
<keyword evidence="1" id="KW-0816">Tricarboxylic acid cycle</keyword>
<organism evidence="3 4">
    <name type="scientific">Minwuia thermotolerans</name>
    <dbReference type="NCBI Taxonomy" id="2056226"/>
    <lineage>
        <taxon>Bacteria</taxon>
        <taxon>Pseudomonadati</taxon>
        <taxon>Pseudomonadota</taxon>
        <taxon>Alphaproteobacteria</taxon>
        <taxon>Minwuiales</taxon>
        <taxon>Minwuiaceae</taxon>
        <taxon>Minwuia</taxon>
    </lineage>
</organism>
<comment type="caution">
    <text evidence="3">The sequence shown here is derived from an EMBL/GenBank/DDBJ whole genome shotgun (WGS) entry which is preliminary data.</text>
</comment>
<dbReference type="GO" id="GO:0005524">
    <property type="term" value="F:ATP binding"/>
    <property type="evidence" value="ECO:0007669"/>
    <property type="project" value="InterPro"/>
</dbReference>
<evidence type="ECO:0000313" key="3">
    <source>
        <dbReference type="EMBL" id="PJK30413.1"/>
    </source>
</evidence>
<dbReference type="SMART" id="SM00881">
    <property type="entry name" value="CoA_binding"/>
    <property type="match status" value="1"/>
</dbReference>
<dbReference type="EMBL" id="PHIG01000028">
    <property type="protein sequence ID" value="PJK30413.1"/>
    <property type="molecule type" value="Genomic_DNA"/>
</dbReference>
<dbReference type="InterPro" id="IPR016102">
    <property type="entry name" value="Succinyl-CoA_synth-like"/>
</dbReference>
<dbReference type="Pfam" id="PF13549">
    <property type="entry name" value="ATP-grasp_5"/>
    <property type="match status" value="1"/>
</dbReference>
<dbReference type="InterPro" id="IPR032875">
    <property type="entry name" value="Succ_CoA_lig_flav_dom"/>
</dbReference>
<accession>A0A2M9G3X5</accession>
<reference evidence="3 4" key="1">
    <citation type="submission" date="2017-11" db="EMBL/GenBank/DDBJ databases">
        <title>Draft genome sequence of Rhizobiales bacterium SY3-13.</title>
        <authorList>
            <person name="Sun C."/>
        </authorList>
    </citation>
    <scope>NUCLEOTIDE SEQUENCE [LARGE SCALE GENOMIC DNA]</scope>
    <source>
        <strain evidence="3 4">SY3-13</strain>
    </source>
</reference>
<dbReference type="InterPro" id="IPR036291">
    <property type="entry name" value="NAD(P)-bd_dom_sf"/>
</dbReference>
<feature type="domain" description="CoA-binding" evidence="2">
    <location>
        <begin position="10"/>
        <end position="105"/>
    </location>
</feature>
<dbReference type="InterPro" id="IPR013815">
    <property type="entry name" value="ATP_grasp_subdomain_1"/>
</dbReference>
<dbReference type="RefSeq" id="WP_109795124.1">
    <property type="nucleotide sequence ID" value="NZ_PHIG01000028.1"/>
</dbReference>
<dbReference type="PANTHER" id="PTHR42793:SF4">
    <property type="entry name" value="BLL6376 PROTEIN"/>
    <property type="match status" value="1"/>
</dbReference>
<dbReference type="GO" id="GO:0006099">
    <property type="term" value="P:tricarboxylic acid cycle"/>
    <property type="evidence" value="ECO:0007669"/>
    <property type="project" value="UniProtKB-KW"/>
</dbReference>
<evidence type="ECO:0000256" key="1">
    <source>
        <dbReference type="ARBA" id="ARBA00022532"/>
    </source>
</evidence>
<sequence>MNEPRDLTALITPRSIAVIGASNEPYKFGGRPIRYMLQAPFEGPIYPINPRESEIQGLKAYADIRDVGQPIDMAIVTVPAPAVVSVVEAAAEAGVKSCVIFSSSFAEVGGEGAVWQERLREISAQSGMLICGPNCLGTLTPATWAIGTFSSMFDHGWPKPGGLTIMTQSGAVGAHILVQARELGLGIRTWVATGNEVDVDVADCIAFGARDPETKVITAYMEGCKNADRLIAALKLARAARKPVIAMKVGASEVGAAAAATHTASLAGADAVFDAVFRQYGVYRAHSLEEMMDVAAAALTSPLPKGRRLGIVTVSGGAGVMASDEAEKIGLEVPELPAIAQDGVKAAMPYASARNPVDVTAMATNQFDLLGKGLEAMLEHGKVDMTMIFLSAVGFSDRIMVGMNEIFPAIRKKYPDAIMAVSMLCNDENRRKFEANQYLVMEDMNRGLRILEALARIREGFDRGGDDDPLPDAPVTGAIPATTPNEYEAAQLLAAAGVPYPEMKVATSAVEARAAVEALGTRTVMKILSADIQHKSDIGGVKLNIGPEEAEAAFEAIMAGAREHAPKAVIDGVLVAPMAKGGVECIIGVQNDPVFGPTVMFGLGGVFVEVLKDVTFRVAPFGRAEARRMIGELKGLPLLQGARGAAPADLDALAKILSRLSVFAAANADRFESIDVNPILAGPDGAVALDAVIAPKG</sequence>
<dbReference type="Gene3D" id="3.30.1490.20">
    <property type="entry name" value="ATP-grasp fold, A domain"/>
    <property type="match status" value="1"/>
</dbReference>
<evidence type="ECO:0000313" key="4">
    <source>
        <dbReference type="Proteomes" id="UP000229498"/>
    </source>
</evidence>
<proteinExistence type="predicted"/>
<dbReference type="Proteomes" id="UP000229498">
    <property type="component" value="Unassembled WGS sequence"/>
</dbReference>
<dbReference type="SUPFAM" id="SSF56059">
    <property type="entry name" value="Glutathione synthetase ATP-binding domain-like"/>
    <property type="match status" value="1"/>
</dbReference>
<dbReference type="SUPFAM" id="SSF51735">
    <property type="entry name" value="NAD(P)-binding Rossmann-fold domains"/>
    <property type="match status" value="1"/>
</dbReference>
<name>A0A2M9G3X5_9PROT</name>
<dbReference type="AlphaFoldDB" id="A0A2M9G3X5"/>